<accession>A0A4Z1H7N3</accession>
<dbReference type="EMBL" id="PQXN01000455">
    <property type="protein sequence ID" value="TGO44825.1"/>
    <property type="molecule type" value="Genomic_DNA"/>
</dbReference>
<dbReference type="Proteomes" id="UP000297527">
    <property type="component" value="Unassembled WGS sequence"/>
</dbReference>
<dbReference type="AlphaFoldDB" id="A0A4Z1H7N3"/>
<reference evidence="2 3" key="1">
    <citation type="submission" date="2017-12" db="EMBL/GenBank/DDBJ databases">
        <title>Comparative genomics of Botrytis spp.</title>
        <authorList>
            <person name="Valero-Jimenez C.A."/>
            <person name="Tapia P."/>
            <person name="Veloso J."/>
            <person name="Silva-Moreno E."/>
            <person name="Staats M."/>
            <person name="Valdes J.H."/>
            <person name="Van Kan J.A.L."/>
        </authorList>
    </citation>
    <scope>NUCLEOTIDE SEQUENCE [LARGE SCALE GENOMIC DNA]</scope>
    <source>
        <strain evidence="2 3">MUCL11595</strain>
    </source>
</reference>
<evidence type="ECO:0000313" key="2">
    <source>
        <dbReference type="EMBL" id="TGO44825.1"/>
    </source>
</evidence>
<keyword evidence="3" id="KW-1185">Reference proteome</keyword>
<proteinExistence type="predicted"/>
<feature type="chain" id="PRO_5021390911" evidence="1">
    <location>
        <begin position="23"/>
        <end position="165"/>
    </location>
</feature>
<feature type="signal peptide" evidence="1">
    <location>
        <begin position="1"/>
        <end position="22"/>
    </location>
</feature>
<evidence type="ECO:0000256" key="1">
    <source>
        <dbReference type="SAM" id="SignalP"/>
    </source>
</evidence>
<name>A0A4Z1H7N3_9HELO</name>
<comment type="caution">
    <text evidence="2">The sequence shown here is derived from an EMBL/GenBank/DDBJ whole genome shotgun (WGS) entry which is preliminary data.</text>
</comment>
<protein>
    <submittedName>
        <fullName evidence="2">Uncharacterized protein</fullName>
    </submittedName>
</protein>
<sequence length="165" mass="19597">MASMNVMLALVLIGWRLGQIYGYSEYERQMRAKVLNELLKTPPEERSKRVLDLCFFVLADKKTTQSLLQDDVLPEVYEHLEKEMRRNVVEGGKFCDFLPLNPFIRYEHLVPRVQKRIEEYRKREQDMNELEGRISKNTSESRKAVEESIDLEKGVEMRALRFNLR</sequence>
<organism evidence="2 3">
    <name type="scientific">Botryotinia convoluta</name>
    <dbReference type="NCBI Taxonomy" id="54673"/>
    <lineage>
        <taxon>Eukaryota</taxon>
        <taxon>Fungi</taxon>
        <taxon>Dikarya</taxon>
        <taxon>Ascomycota</taxon>
        <taxon>Pezizomycotina</taxon>
        <taxon>Leotiomycetes</taxon>
        <taxon>Helotiales</taxon>
        <taxon>Sclerotiniaceae</taxon>
        <taxon>Botryotinia</taxon>
    </lineage>
</organism>
<gene>
    <name evidence="2" type="ORF">BCON_0457g00010</name>
</gene>
<evidence type="ECO:0000313" key="3">
    <source>
        <dbReference type="Proteomes" id="UP000297527"/>
    </source>
</evidence>
<keyword evidence="1" id="KW-0732">Signal</keyword>
<dbReference type="OrthoDB" id="3538299at2759"/>